<reference evidence="2" key="2">
    <citation type="submission" date="2020-05" db="UniProtKB">
        <authorList>
            <consortium name="EnsemblMetazoa"/>
        </authorList>
    </citation>
    <scope>IDENTIFICATION</scope>
</reference>
<gene>
    <name evidence="1" type="ORF">ZHAS_00012437</name>
</gene>
<dbReference type="Proteomes" id="UP000030765">
    <property type="component" value="Unassembled WGS sequence"/>
</dbReference>
<dbReference type="EMBL" id="KE525278">
    <property type="protein sequence ID" value="KFB44557.1"/>
    <property type="molecule type" value="Genomic_DNA"/>
</dbReference>
<proteinExistence type="predicted"/>
<dbReference type="EnsemblMetazoa" id="ASIC012437-RA">
    <property type="protein sequence ID" value="ASIC012437-PA"/>
    <property type="gene ID" value="ASIC012437"/>
</dbReference>
<protein>
    <submittedName>
        <fullName evidence="1">AGAP006930-PA-like protein</fullName>
    </submittedName>
</protein>
<evidence type="ECO:0000313" key="3">
    <source>
        <dbReference type="Proteomes" id="UP000030765"/>
    </source>
</evidence>
<name>A0A084W2W3_ANOSI</name>
<evidence type="ECO:0000313" key="1">
    <source>
        <dbReference type="EMBL" id="KFB44557.1"/>
    </source>
</evidence>
<dbReference type="EMBL" id="ATLV01019711">
    <property type="status" value="NOT_ANNOTATED_CDS"/>
    <property type="molecule type" value="Genomic_DNA"/>
</dbReference>
<evidence type="ECO:0000313" key="2">
    <source>
        <dbReference type="EnsemblMetazoa" id="ASIC012437-PA"/>
    </source>
</evidence>
<dbReference type="VEuPathDB" id="VectorBase:ASIC012437"/>
<dbReference type="OrthoDB" id="7732202at2759"/>
<sequence>MLKTVFPFPISSMHTAANKTYDMPALVCLLCATTVRNFFDFSQKVAAVQKQLEKETVGSDDSMSIAELLQLIKTEPVSGEDGSERNGNESLDMSVDIEAISIPTKQRQNNDLWNLRSGQSGQFHKWTSDRKDQPVTCIDKNEVVESIIDVERRVNNVATRLEQVLRSSLDPRYRIEQVNSFDFSKITNKEEFGQEPR</sequence>
<accession>A0A084W2W3</accession>
<dbReference type="AlphaFoldDB" id="A0A084W2W3"/>
<reference evidence="1 3" key="1">
    <citation type="journal article" date="2014" name="BMC Genomics">
        <title>Genome sequence of Anopheles sinensis provides insight into genetics basis of mosquito competence for malaria parasites.</title>
        <authorList>
            <person name="Zhou D."/>
            <person name="Zhang D."/>
            <person name="Ding G."/>
            <person name="Shi L."/>
            <person name="Hou Q."/>
            <person name="Ye Y."/>
            <person name="Xu Y."/>
            <person name="Zhou H."/>
            <person name="Xiong C."/>
            <person name="Li S."/>
            <person name="Yu J."/>
            <person name="Hong S."/>
            <person name="Yu X."/>
            <person name="Zou P."/>
            <person name="Chen C."/>
            <person name="Chang X."/>
            <person name="Wang W."/>
            <person name="Lv Y."/>
            <person name="Sun Y."/>
            <person name="Ma L."/>
            <person name="Shen B."/>
            <person name="Zhu C."/>
        </authorList>
    </citation>
    <scope>NUCLEOTIDE SEQUENCE [LARGE SCALE GENOMIC DNA]</scope>
</reference>
<keyword evidence="3" id="KW-1185">Reference proteome</keyword>
<organism evidence="1">
    <name type="scientific">Anopheles sinensis</name>
    <name type="common">Mosquito</name>
    <dbReference type="NCBI Taxonomy" id="74873"/>
    <lineage>
        <taxon>Eukaryota</taxon>
        <taxon>Metazoa</taxon>
        <taxon>Ecdysozoa</taxon>
        <taxon>Arthropoda</taxon>
        <taxon>Hexapoda</taxon>
        <taxon>Insecta</taxon>
        <taxon>Pterygota</taxon>
        <taxon>Neoptera</taxon>
        <taxon>Endopterygota</taxon>
        <taxon>Diptera</taxon>
        <taxon>Nematocera</taxon>
        <taxon>Culicoidea</taxon>
        <taxon>Culicidae</taxon>
        <taxon>Anophelinae</taxon>
        <taxon>Anopheles</taxon>
    </lineage>
</organism>